<dbReference type="Proteomes" id="UP000269265">
    <property type="component" value="Unassembled WGS sequence"/>
</dbReference>
<evidence type="ECO:0000313" key="4">
    <source>
        <dbReference type="Proteomes" id="UP000269265"/>
    </source>
</evidence>
<feature type="domain" description="Zinc finger/thioredoxin putative" evidence="2">
    <location>
        <begin position="3"/>
        <end position="39"/>
    </location>
</feature>
<dbReference type="EMBL" id="RSED01000007">
    <property type="protein sequence ID" value="RRS04389.1"/>
    <property type="molecule type" value="Genomic_DNA"/>
</dbReference>
<name>A0A3R8TTC8_9BURK</name>
<comment type="caution">
    <text evidence="3">The sequence shown here is derived from an EMBL/GenBank/DDBJ whole genome shotgun (WGS) entry which is preliminary data.</text>
</comment>
<organism evidence="3 4">
    <name type="scientific">Aquabacterium soli</name>
    <dbReference type="NCBI Taxonomy" id="2493092"/>
    <lineage>
        <taxon>Bacteria</taxon>
        <taxon>Pseudomonadati</taxon>
        <taxon>Pseudomonadota</taxon>
        <taxon>Betaproteobacteria</taxon>
        <taxon>Burkholderiales</taxon>
        <taxon>Aquabacterium</taxon>
    </lineage>
</organism>
<evidence type="ECO:0000259" key="2">
    <source>
        <dbReference type="Pfam" id="PF13719"/>
    </source>
</evidence>
<feature type="compositionally biased region" description="Acidic residues" evidence="1">
    <location>
        <begin position="147"/>
        <end position="162"/>
    </location>
</feature>
<accession>A0A3R8TTC8</accession>
<dbReference type="NCBIfam" id="TIGR02098">
    <property type="entry name" value="MJ0042_CXXC"/>
    <property type="match status" value="1"/>
</dbReference>
<feature type="region of interest" description="Disordered" evidence="1">
    <location>
        <begin position="451"/>
        <end position="475"/>
    </location>
</feature>
<feature type="region of interest" description="Disordered" evidence="1">
    <location>
        <begin position="56"/>
        <end position="112"/>
    </location>
</feature>
<feature type="compositionally biased region" description="Pro residues" evidence="1">
    <location>
        <begin position="65"/>
        <end position="77"/>
    </location>
</feature>
<evidence type="ECO:0000313" key="3">
    <source>
        <dbReference type="EMBL" id="RRS04389.1"/>
    </source>
</evidence>
<feature type="compositionally biased region" description="Low complexity" evidence="1">
    <location>
        <begin position="253"/>
        <end position="267"/>
    </location>
</feature>
<dbReference type="AlphaFoldDB" id="A0A3R8TTC8"/>
<dbReference type="InterPro" id="IPR011723">
    <property type="entry name" value="Znf/thioredoxin_put"/>
</dbReference>
<sequence>MSLATRCPHCNTIFKVVQDQLKVSEGWVRCGRCTEVFNALEGLFDMEREAPPQRIVPPTTVVTQPPSPSLPEPPAVPSPAEAFQATEPTAFPPAPDDAVIRDDLPPQDRRPTSAVTHFELDLPPSDEAVAAAMSALTQPAIRTANDDNGDEGEYPVTDESDALDSRYLLPSDERRPPTRRRSRRGPEFADAEFPSDAMADLDDDWAAGWSRSGEDTLNFPETDPVGETAPAEATDPAEPAQASDASPLPPAATPSAVVAAATPPASDADTDHGPNTIPSRLPEDGDYRPEQSLPPPSKRKGRPGTRGRGPQTEAPGFIKQAERKAIWRHPAVRAVLSFTALALALLLAAQVAQKEHDRLASHYPALAPYLAQWCQLTGCRINPPMQIEDLQVDNIALVKTSSLGEDTYRLTAIIHNRAEATLAWPHLDLSLTDANGAVVVRRVFDVKTATRAASDNADTDRSTRPPDAVPAQSSTTLQWQLRAPDLALAGYTVELFYP</sequence>
<dbReference type="Pfam" id="PF13719">
    <property type="entry name" value="Zn_ribbon_5"/>
    <property type="match status" value="1"/>
</dbReference>
<proteinExistence type="predicted"/>
<feature type="compositionally biased region" description="Low complexity" evidence="1">
    <location>
        <begin position="227"/>
        <end position="246"/>
    </location>
</feature>
<gene>
    <name evidence="3" type="ORF">EIP75_10910</name>
</gene>
<feature type="region of interest" description="Disordered" evidence="1">
    <location>
        <begin position="142"/>
        <end position="318"/>
    </location>
</feature>
<dbReference type="InterPro" id="IPR021834">
    <property type="entry name" value="DUF3426"/>
</dbReference>
<keyword evidence="4" id="KW-1185">Reference proteome</keyword>
<reference evidence="3 4" key="1">
    <citation type="submission" date="2018-12" db="EMBL/GenBank/DDBJ databases">
        <title>The whole draft genome of Aquabacterium sp. SJQ9.</title>
        <authorList>
            <person name="Sun L."/>
            <person name="Gao X."/>
            <person name="Chen W."/>
            <person name="Huang K."/>
        </authorList>
    </citation>
    <scope>NUCLEOTIDE SEQUENCE [LARGE SCALE GENOMIC DNA]</scope>
    <source>
        <strain evidence="3 4">SJQ9</strain>
    </source>
</reference>
<dbReference type="RefSeq" id="WP_125243297.1">
    <property type="nucleotide sequence ID" value="NZ_RSED01000007.1"/>
</dbReference>
<dbReference type="Pfam" id="PF11906">
    <property type="entry name" value="DUF3426"/>
    <property type="match status" value="1"/>
</dbReference>
<feature type="compositionally biased region" description="Basic and acidic residues" evidence="1">
    <location>
        <begin position="98"/>
        <end position="111"/>
    </location>
</feature>
<evidence type="ECO:0000256" key="1">
    <source>
        <dbReference type="SAM" id="MobiDB-lite"/>
    </source>
</evidence>
<dbReference type="OrthoDB" id="5294582at2"/>
<protein>
    <submittedName>
        <fullName evidence="3">DUF3426 domain-containing protein</fullName>
    </submittedName>
</protein>